<evidence type="ECO:0000313" key="2">
    <source>
        <dbReference type="Proteomes" id="UP000430692"/>
    </source>
</evidence>
<dbReference type="SUPFAM" id="SSF55729">
    <property type="entry name" value="Acyl-CoA N-acyltransferases (Nat)"/>
    <property type="match status" value="1"/>
</dbReference>
<dbReference type="RefSeq" id="WP_160802549.1">
    <property type="nucleotide sequence ID" value="NZ_WUUL01000012.1"/>
</dbReference>
<sequence length="408" mass="46162">MGFEIDISFSKMVTIGGIDIHYHGKCKDISPISINFTPISLIHSPKSWNSLVGPNAFYSSYEWIHSLELAHGTNPTFLAQIDDKVLGGIPSWRGDLSGDPLFTLSELIGDLPGSWDKQFLWLGGHRVTANSLICTKGEQRSHVIRELIHAVRVYADKHQFSGIVWPYLSLEEACEIARCCPSANFVLHSADPVVHIPADGFQGFLQAARRNDRKKWQKEIKDFQHSGGEVEWKPLEFDVIQLAARLIAANRSKYGSSGGLEWMHRTFSAQLQSGVAKKAIVALSRVGEKIMALAIFYRHHDWLYGRYWGADIDAPPYSYYVLTHYAAVKWAAQHGFRHIHLSISAWESKVRRGAHLYPLAMVIFPPHGKSGFVSESLARKYNKSVVEHWKKRFLTRPEAIDISWSNWA</sequence>
<dbReference type="AlphaFoldDB" id="A0A6I4VTU4"/>
<dbReference type="Pfam" id="PF04339">
    <property type="entry name" value="FemAB_like"/>
    <property type="match status" value="1"/>
</dbReference>
<dbReference type="GO" id="GO:0016740">
    <property type="term" value="F:transferase activity"/>
    <property type="evidence" value="ECO:0007669"/>
    <property type="project" value="UniProtKB-KW"/>
</dbReference>
<dbReference type="Gene3D" id="3.40.630.30">
    <property type="match status" value="1"/>
</dbReference>
<gene>
    <name evidence="1" type="ORF">GSM42_16045</name>
</gene>
<reference evidence="1 2" key="1">
    <citation type="submission" date="2019-12" db="EMBL/GenBank/DDBJ databases">
        <title>Whole-genome analyses of novel actinobacteria.</title>
        <authorList>
            <person name="Sahin N."/>
            <person name="Saygin H."/>
        </authorList>
    </citation>
    <scope>NUCLEOTIDE SEQUENCE [LARGE SCALE GENOMIC DNA]</scope>
    <source>
        <strain evidence="1 2">KC615</strain>
    </source>
</reference>
<dbReference type="InterPro" id="IPR016181">
    <property type="entry name" value="Acyl_CoA_acyltransferase"/>
</dbReference>
<dbReference type="Proteomes" id="UP000430692">
    <property type="component" value="Unassembled WGS sequence"/>
</dbReference>
<proteinExistence type="predicted"/>
<comment type="caution">
    <text evidence="1">The sequence shown here is derived from an EMBL/GenBank/DDBJ whole genome shotgun (WGS) entry which is preliminary data.</text>
</comment>
<dbReference type="EMBL" id="WUUL01000012">
    <property type="protein sequence ID" value="MXQ55199.1"/>
    <property type="molecule type" value="Genomic_DNA"/>
</dbReference>
<protein>
    <submittedName>
        <fullName evidence="1">GNAT family N-acetyltransferase</fullName>
    </submittedName>
</protein>
<organism evidence="1 2">
    <name type="scientific">Shimazuella alba</name>
    <dbReference type="NCBI Taxonomy" id="2690964"/>
    <lineage>
        <taxon>Bacteria</taxon>
        <taxon>Bacillati</taxon>
        <taxon>Bacillota</taxon>
        <taxon>Bacilli</taxon>
        <taxon>Bacillales</taxon>
        <taxon>Thermoactinomycetaceae</taxon>
        <taxon>Shimazuella</taxon>
    </lineage>
</organism>
<keyword evidence="1" id="KW-0808">Transferase</keyword>
<evidence type="ECO:0000313" key="1">
    <source>
        <dbReference type="EMBL" id="MXQ55199.1"/>
    </source>
</evidence>
<name>A0A6I4VTU4_9BACL</name>
<accession>A0A6I4VTU4</accession>
<keyword evidence="2" id="KW-1185">Reference proteome</keyword>
<dbReference type="InterPro" id="IPR007434">
    <property type="entry name" value="FemAB-like"/>
</dbReference>